<dbReference type="SUPFAM" id="SSF53901">
    <property type="entry name" value="Thiolase-like"/>
    <property type="match status" value="2"/>
</dbReference>
<dbReference type="FunFam" id="3.40.47.10:FF:000025">
    <property type="entry name" value="Chalcone synthase 2"/>
    <property type="match status" value="1"/>
</dbReference>
<evidence type="ECO:0000313" key="8">
    <source>
        <dbReference type="EMBL" id="QED88344.1"/>
    </source>
</evidence>
<reference evidence="8" key="1">
    <citation type="submission" date="2019-01" db="EMBL/GenBank/DDBJ databases">
        <title>Isolation and characterization of a novel 2-pyrone-producing type III polyketide synthase from Polygonum cuspidatum.</title>
        <authorList>
            <person name="Chen M."/>
            <person name="Wu Z."/>
            <person name="Wang X."/>
            <person name="Wang H."/>
        </authorList>
    </citation>
    <scope>NUCLEOTIDE SEQUENCE</scope>
</reference>
<dbReference type="PANTHER" id="PTHR11877:SF14">
    <property type="entry name" value="CHALCONE SYNTHASE"/>
    <property type="match status" value="1"/>
</dbReference>
<dbReference type="InterPro" id="IPR012328">
    <property type="entry name" value="Chalcone/stilbene_synt_C"/>
</dbReference>
<evidence type="ECO:0000256" key="3">
    <source>
        <dbReference type="ARBA" id="ARBA00023315"/>
    </source>
</evidence>
<dbReference type="Pfam" id="PF00195">
    <property type="entry name" value="Chal_sti_synt_N"/>
    <property type="match status" value="1"/>
</dbReference>
<dbReference type="EMBL" id="MK455782">
    <property type="protein sequence ID" value="QED88344.1"/>
    <property type="molecule type" value="mRNA"/>
</dbReference>
<evidence type="ECO:0000259" key="6">
    <source>
        <dbReference type="Pfam" id="PF00195"/>
    </source>
</evidence>
<keyword evidence="2 5" id="KW-0808">Transferase</keyword>
<feature type="active site" description="Acyl-thioester intermediate" evidence="4">
    <location>
        <position position="156"/>
    </location>
</feature>
<name>A0A5B9BKJ4_POLCS</name>
<evidence type="ECO:0000256" key="1">
    <source>
        <dbReference type="ARBA" id="ARBA00005531"/>
    </source>
</evidence>
<dbReference type="GO" id="GO:0016747">
    <property type="term" value="F:acyltransferase activity, transferring groups other than amino-acyl groups"/>
    <property type="evidence" value="ECO:0007669"/>
    <property type="project" value="InterPro"/>
</dbReference>
<organism evidence="8">
    <name type="scientific">Polygonum cuspidatum</name>
    <name type="common">Japanese knotweed</name>
    <dbReference type="NCBI Taxonomy" id="83819"/>
    <lineage>
        <taxon>Eukaryota</taxon>
        <taxon>Viridiplantae</taxon>
        <taxon>Streptophyta</taxon>
        <taxon>Embryophyta</taxon>
        <taxon>Tracheophyta</taxon>
        <taxon>Spermatophyta</taxon>
        <taxon>Magnoliopsida</taxon>
        <taxon>eudicotyledons</taxon>
        <taxon>Gunneridae</taxon>
        <taxon>Pentapetalae</taxon>
        <taxon>Caryophyllales</taxon>
        <taxon>Polygonaceae</taxon>
        <taxon>Polygonoideae</taxon>
        <taxon>Polygoneae</taxon>
        <taxon>Polygonum</taxon>
    </lineage>
</organism>
<dbReference type="InterPro" id="IPR016039">
    <property type="entry name" value="Thiolase-like"/>
</dbReference>
<dbReference type="Gene3D" id="3.40.47.10">
    <property type="match status" value="2"/>
</dbReference>
<evidence type="ECO:0000256" key="2">
    <source>
        <dbReference type="ARBA" id="ARBA00022679"/>
    </source>
</evidence>
<comment type="similarity">
    <text evidence="1 5">Belongs to the thiolase-like superfamily. Chalcone/stilbene synthases family.</text>
</comment>
<dbReference type="Pfam" id="PF02797">
    <property type="entry name" value="Chal_sti_synt_C"/>
    <property type="match status" value="1"/>
</dbReference>
<protein>
    <submittedName>
        <fullName evidence="8">Type III polyketide synthase Pc2PS</fullName>
    </submittedName>
</protein>
<dbReference type="AlphaFoldDB" id="A0A5B9BKJ4"/>
<evidence type="ECO:0000259" key="7">
    <source>
        <dbReference type="Pfam" id="PF02797"/>
    </source>
</evidence>
<proteinExistence type="evidence at transcript level"/>
<feature type="domain" description="Chalcone/stilbene synthase C-terminal" evidence="7">
    <location>
        <begin position="231"/>
        <end position="381"/>
    </location>
</feature>
<dbReference type="PANTHER" id="PTHR11877">
    <property type="entry name" value="HYDROXYMETHYLGLUTARYL-COA SYNTHASE"/>
    <property type="match status" value="1"/>
</dbReference>
<keyword evidence="3 5" id="KW-0012">Acyltransferase</keyword>
<dbReference type="InterPro" id="IPR001099">
    <property type="entry name" value="Chalcone/stilbene_synt_N"/>
</dbReference>
<evidence type="ECO:0000256" key="4">
    <source>
        <dbReference type="PIRSR" id="PIRSR000451-1"/>
    </source>
</evidence>
<dbReference type="FunFam" id="3.40.47.10:FF:000014">
    <property type="entry name" value="Chalcone synthase 1"/>
    <property type="match status" value="1"/>
</dbReference>
<accession>A0A5B9BKJ4</accession>
<dbReference type="GO" id="GO:0030639">
    <property type="term" value="P:polyketide biosynthetic process"/>
    <property type="evidence" value="ECO:0007669"/>
    <property type="project" value="TreeGrafter"/>
</dbReference>
<feature type="domain" description="Chalcone/stilbene synthase N-terminal" evidence="6">
    <location>
        <begin position="4"/>
        <end position="218"/>
    </location>
</feature>
<dbReference type="PIRSF" id="PIRSF000451">
    <property type="entry name" value="PKS_III"/>
    <property type="match status" value="1"/>
</dbReference>
<dbReference type="CDD" id="cd00831">
    <property type="entry name" value="CHS_like"/>
    <property type="match status" value="1"/>
</dbReference>
<dbReference type="InterPro" id="IPR011141">
    <property type="entry name" value="Polyketide_synthase_type-III"/>
</dbReference>
<evidence type="ECO:0000256" key="5">
    <source>
        <dbReference type="RuleBase" id="RU003633"/>
    </source>
</evidence>
<sequence length="384" mass="41864">MEKSSANAAILAIGTAVPSNCIKQADFADIYFSLSKSDHISPKLKGKFKRICESSMIEKRHFHLTEKELKGKEDMFGYDATSFNVRQQMANAQVPKLGKEAALNAIKEWGQPISDITHLIMSTNSGTDMPGGDYYLAKLLDLRPSVKRVMIYQPGCHGGGTVLRLAKDIVENNKGARVLVVCSELTTHGLRGLIETSIDTVVQQILFGEGAAAAIVGAHLDPTINERPVFEIVSTAQHIVPDSDGAIIGDICEAGLILHLREDIPKLISTGLEACLVEAFSPYNINDWNSIFWIAHPGGRAIVDDIEAKVGLKQEKLRATRQIMKDYGNLSTASLLFVMDEMRRKSLENGQATTGEGLDWGVLFGFGPGLTVETMVLRSVPITI</sequence>